<dbReference type="Proteomes" id="UP000579153">
    <property type="component" value="Unassembled WGS sequence"/>
</dbReference>
<dbReference type="SUPFAM" id="SSF51206">
    <property type="entry name" value="cAMP-binding domain-like"/>
    <property type="match status" value="1"/>
</dbReference>
<organism evidence="6 7">
    <name type="scientific">Nonomuraea jabiensis</name>
    <dbReference type="NCBI Taxonomy" id="882448"/>
    <lineage>
        <taxon>Bacteria</taxon>
        <taxon>Bacillati</taxon>
        <taxon>Actinomycetota</taxon>
        <taxon>Actinomycetes</taxon>
        <taxon>Streptosporangiales</taxon>
        <taxon>Streptosporangiaceae</taxon>
        <taxon>Nonomuraea</taxon>
    </lineage>
</organism>
<dbReference type="GO" id="GO:0006355">
    <property type="term" value="P:regulation of DNA-templated transcription"/>
    <property type="evidence" value="ECO:0007669"/>
    <property type="project" value="InterPro"/>
</dbReference>
<evidence type="ECO:0000259" key="4">
    <source>
        <dbReference type="PROSITE" id="PS50042"/>
    </source>
</evidence>
<dbReference type="InterPro" id="IPR036388">
    <property type="entry name" value="WH-like_DNA-bd_sf"/>
</dbReference>
<keyword evidence="7" id="KW-1185">Reference proteome</keyword>
<dbReference type="Pfam" id="PF13545">
    <property type="entry name" value="HTH_Crp_2"/>
    <property type="match status" value="1"/>
</dbReference>
<dbReference type="InterPro" id="IPR036390">
    <property type="entry name" value="WH_DNA-bd_sf"/>
</dbReference>
<name>A0A7W9LH33_9ACTN</name>
<keyword evidence="2" id="KW-0238">DNA-binding</keyword>
<gene>
    <name evidence="6" type="ORF">HD596_010306</name>
</gene>
<sequence>MTLAERHAEALQHALVGAWGARQGSFWAELDSDGRRKLLGYVAGGRGSLRWYSGEHDMMYQEGHTDTHAVILLAGHVKVTVDKPAGEDSLLVIRYPGQILGEDKALRRDLFRAGKSDPDGYVRRNETTVRTVTVQPLEWALGLAIPSSGLEMFLMMHPGAWAALATDLRSRLDEAETRIGEKIADRRLAKALASMIDYEMALHEGKRKIKLSLTQRELASWIGVSKETVERILHIWRRREIVETGYRTITVLRPDELLRIANVRSSYDPSQWSLGTA</sequence>
<dbReference type="Gene3D" id="1.10.10.10">
    <property type="entry name" value="Winged helix-like DNA-binding domain superfamily/Winged helix DNA-binding domain"/>
    <property type="match status" value="1"/>
</dbReference>
<evidence type="ECO:0000313" key="6">
    <source>
        <dbReference type="EMBL" id="MBB5783550.1"/>
    </source>
</evidence>
<evidence type="ECO:0000256" key="1">
    <source>
        <dbReference type="ARBA" id="ARBA00023015"/>
    </source>
</evidence>
<evidence type="ECO:0000256" key="3">
    <source>
        <dbReference type="ARBA" id="ARBA00023163"/>
    </source>
</evidence>
<dbReference type="RefSeq" id="WP_185076507.1">
    <property type="nucleotide sequence ID" value="NZ_JACHMB010000001.1"/>
</dbReference>
<feature type="domain" description="HTH crp-type" evidence="5">
    <location>
        <begin position="182"/>
        <end position="255"/>
    </location>
</feature>
<dbReference type="PROSITE" id="PS50042">
    <property type="entry name" value="CNMP_BINDING_3"/>
    <property type="match status" value="1"/>
</dbReference>
<dbReference type="InterPro" id="IPR018490">
    <property type="entry name" value="cNMP-bd_dom_sf"/>
</dbReference>
<dbReference type="InterPro" id="IPR012318">
    <property type="entry name" value="HTH_CRP"/>
</dbReference>
<feature type="domain" description="Cyclic nucleotide-binding" evidence="4">
    <location>
        <begin position="52"/>
        <end position="113"/>
    </location>
</feature>
<dbReference type="InterPro" id="IPR000595">
    <property type="entry name" value="cNMP-bd_dom"/>
</dbReference>
<evidence type="ECO:0000256" key="2">
    <source>
        <dbReference type="ARBA" id="ARBA00023125"/>
    </source>
</evidence>
<dbReference type="EMBL" id="JACHMB010000001">
    <property type="protein sequence ID" value="MBB5783550.1"/>
    <property type="molecule type" value="Genomic_DNA"/>
</dbReference>
<reference evidence="6 7" key="1">
    <citation type="submission" date="2020-08" db="EMBL/GenBank/DDBJ databases">
        <title>Sequencing the genomes of 1000 actinobacteria strains.</title>
        <authorList>
            <person name="Klenk H.-P."/>
        </authorList>
    </citation>
    <scope>NUCLEOTIDE SEQUENCE [LARGE SCALE GENOMIC DNA]</scope>
    <source>
        <strain evidence="6 7">DSM 45507</strain>
    </source>
</reference>
<dbReference type="InterPro" id="IPR014710">
    <property type="entry name" value="RmlC-like_jellyroll"/>
</dbReference>
<proteinExistence type="predicted"/>
<keyword evidence="1" id="KW-0805">Transcription regulation</keyword>
<comment type="caution">
    <text evidence="6">The sequence shown here is derived from an EMBL/GenBank/DDBJ whole genome shotgun (WGS) entry which is preliminary data.</text>
</comment>
<accession>A0A7W9LH33</accession>
<evidence type="ECO:0000313" key="7">
    <source>
        <dbReference type="Proteomes" id="UP000579153"/>
    </source>
</evidence>
<dbReference type="SMART" id="SM00419">
    <property type="entry name" value="HTH_CRP"/>
    <property type="match status" value="1"/>
</dbReference>
<evidence type="ECO:0000259" key="5">
    <source>
        <dbReference type="PROSITE" id="PS51063"/>
    </source>
</evidence>
<dbReference type="Gene3D" id="2.60.120.10">
    <property type="entry name" value="Jelly Rolls"/>
    <property type="match status" value="1"/>
</dbReference>
<keyword evidence="3" id="KW-0804">Transcription</keyword>
<dbReference type="PROSITE" id="PS51063">
    <property type="entry name" value="HTH_CRP_2"/>
    <property type="match status" value="1"/>
</dbReference>
<dbReference type="GO" id="GO:0003677">
    <property type="term" value="F:DNA binding"/>
    <property type="evidence" value="ECO:0007669"/>
    <property type="project" value="UniProtKB-KW"/>
</dbReference>
<protein>
    <submittedName>
        <fullName evidence="6">CRP-like cAMP-binding protein</fullName>
    </submittedName>
</protein>
<dbReference type="SUPFAM" id="SSF46785">
    <property type="entry name" value="Winged helix' DNA-binding domain"/>
    <property type="match status" value="1"/>
</dbReference>
<dbReference type="AlphaFoldDB" id="A0A7W9LH33"/>